<keyword evidence="1" id="KW-1133">Transmembrane helix</keyword>
<dbReference type="NCBIfam" id="TIGR00254">
    <property type="entry name" value="GGDEF"/>
    <property type="match status" value="1"/>
</dbReference>
<dbReference type="OrthoDB" id="1771403at2"/>
<dbReference type="SUPFAM" id="SSF55073">
    <property type="entry name" value="Nucleotide cyclase"/>
    <property type="match status" value="1"/>
</dbReference>
<dbReference type="GO" id="GO:0052621">
    <property type="term" value="F:diguanylate cyclase activity"/>
    <property type="evidence" value="ECO:0007669"/>
    <property type="project" value="TreeGrafter"/>
</dbReference>
<feature type="transmembrane region" description="Helical" evidence="1">
    <location>
        <begin position="7"/>
        <end position="31"/>
    </location>
</feature>
<evidence type="ECO:0000256" key="1">
    <source>
        <dbReference type="SAM" id="Phobius"/>
    </source>
</evidence>
<accession>A0A366I5R6</accession>
<sequence length="256" mass="29217">MMSNNSKVVLTTSIVMFVLGVIITLITLGLLNVNVAEMLRNNLLIVILLGILFVIALAYLIFFGIKAYKQHLYQKNEKEPHDLVKFDTLTQLYNFDYFVKLMQKMEIPFSLVMLDIDDFKEINEKFDTVIGDLVLKVTAKSIRENMRYCDIVARYKGDAFLIILSNCPAQNAKVLMKQIQINIKENQALSEKNIRLSTSVGIKFVDKKEATEVLFRNAVEALCNAKGNQEDAKIVIYGKEILNKPKNLKCNEKINL</sequence>
<evidence type="ECO:0000313" key="3">
    <source>
        <dbReference type="EMBL" id="RBP63831.1"/>
    </source>
</evidence>
<dbReference type="AlphaFoldDB" id="A0A366I5R6"/>
<dbReference type="Gene3D" id="3.30.70.270">
    <property type="match status" value="1"/>
</dbReference>
<dbReference type="Proteomes" id="UP000253490">
    <property type="component" value="Unassembled WGS sequence"/>
</dbReference>
<dbReference type="CDD" id="cd01949">
    <property type="entry name" value="GGDEF"/>
    <property type="match status" value="1"/>
</dbReference>
<proteinExistence type="predicted"/>
<keyword evidence="1" id="KW-0472">Membrane</keyword>
<dbReference type="SMART" id="SM00267">
    <property type="entry name" value="GGDEF"/>
    <property type="match status" value="1"/>
</dbReference>
<organism evidence="3 4">
    <name type="scientific">Alkalibaculum bacchi</name>
    <dbReference type="NCBI Taxonomy" id="645887"/>
    <lineage>
        <taxon>Bacteria</taxon>
        <taxon>Bacillati</taxon>
        <taxon>Bacillota</taxon>
        <taxon>Clostridia</taxon>
        <taxon>Eubacteriales</taxon>
        <taxon>Eubacteriaceae</taxon>
        <taxon>Alkalibaculum</taxon>
    </lineage>
</organism>
<name>A0A366I5R6_9FIRM</name>
<evidence type="ECO:0000313" key="4">
    <source>
        <dbReference type="Proteomes" id="UP000253490"/>
    </source>
</evidence>
<dbReference type="PANTHER" id="PTHR45138:SF9">
    <property type="entry name" value="DIGUANYLATE CYCLASE DGCM-RELATED"/>
    <property type="match status" value="1"/>
</dbReference>
<dbReference type="InterPro" id="IPR029787">
    <property type="entry name" value="Nucleotide_cyclase"/>
</dbReference>
<dbReference type="InterPro" id="IPR050469">
    <property type="entry name" value="Diguanylate_Cyclase"/>
</dbReference>
<reference evidence="3 4" key="1">
    <citation type="submission" date="2018-06" db="EMBL/GenBank/DDBJ databases">
        <title>Genomic Encyclopedia of Type Strains, Phase IV (KMG-IV): sequencing the most valuable type-strain genomes for metagenomic binning, comparative biology and taxonomic classification.</title>
        <authorList>
            <person name="Goeker M."/>
        </authorList>
    </citation>
    <scope>NUCLEOTIDE SEQUENCE [LARGE SCALE GENOMIC DNA]</scope>
    <source>
        <strain evidence="3 4">DSM 22112</strain>
    </source>
</reference>
<dbReference type="InterPro" id="IPR000160">
    <property type="entry name" value="GGDEF_dom"/>
</dbReference>
<protein>
    <submittedName>
        <fullName evidence="3">Diguanylate cyclase (GGDEF)-like protein</fullName>
    </submittedName>
</protein>
<dbReference type="InterPro" id="IPR043128">
    <property type="entry name" value="Rev_trsase/Diguanyl_cyclase"/>
</dbReference>
<dbReference type="Pfam" id="PF00990">
    <property type="entry name" value="GGDEF"/>
    <property type="match status" value="1"/>
</dbReference>
<dbReference type="PROSITE" id="PS50887">
    <property type="entry name" value="GGDEF"/>
    <property type="match status" value="1"/>
</dbReference>
<evidence type="ECO:0000259" key="2">
    <source>
        <dbReference type="PROSITE" id="PS50887"/>
    </source>
</evidence>
<gene>
    <name evidence="3" type="ORF">DES36_10949</name>
</gene>
<keyword evidence="1" id="KW-0812">Transmembrane</keyword>
<dbReference type="EMBL" id="QNRX01000009">
    <property type="protein sequence ID" value="RBP63831.1"/>
    <property type="molecule type" value="Genomic_DNA"/>
</dbReference>
<feature type="transmembrane region" description="Helical" evidence="1">
    <location>
        <begin position="43"/>
        <end position="65"/>
    </location>
</feature>
<keyword evidence="4" id="KW-1185">Reference proteome</keyword>
<comment type="caution">
    <text evidence="3">The sequence shown here is derived from an EMBL/GenBank/DDBJ whole genome shotgun (WGS) entry which is preliminary data.</text>
</comment>
<dbReference type="PANTHER" id="PTHR45138">
    <property type="entry name" value="REGULATORY COMPONENTS OF SENSORY TRANSDUCTION SYSTEM"/>
    <property type="match status" value="1"/>
</dbReference>
<feature type="domain" description="GGDEF" evidence="2">
    <location>
        <begin position="107"/>
        <end position="239"/>
    </location>
</feature>